<dbReference type="Pfam" id="PF02653">
    <property type="entry name" value="BPD_transp_2"/>
    <property type="match status" value="1"/>
</dbReference>
<keyword evidence="3 6" id="KW-0812">Transmembrane</keyword>
<dbReference type="GeneID" id="93228559"/>
<reference evidence="7 9" key="1">
    <citation type="journal article" date="2015" name="Nat. Commun.">
        <title>Production of butyrate from lysine and the Amadori product fructoselysine by a human gut commensal.</title>
        <authorList>
            <person name="Bui T.P."/>
            <person name="Ritari J."/>
            <person name="Boeren S."/>
            <person name="de Waard P."/>
            <person name="Plugge C.M."/>
            <person name="de Vos W.M."/>
        </authorList>
    </citation>
    <scope>NUCLEOTIDE SEQUENCE [LARGE SCALE GENOMIC DNA]</scope>
    <source>
        <strain evidence="7 9">AF211</strain>
    </source>
</reference>
<feature type="transmembrane region" description="Helical" evidence="6">
    <location>
        <begin position="30"/>
        <end position="50"/>
    </location>
</feature>
<dbReference type="EMBL" id="CP011307">
    <property type="protein sequence ID" value="ALP94693.1"/>
    <property type="molecule type" value="Genomic_DNA"/>
</dbReference>
<dbReference type="EMBL" id="QEKK01000012">
    <property type="protein sequence ID" value="PVY46971.1"/>
    <property type="molecule type" value="Genomic_DNA"/>
</dbReference>
<reference evidence="8 10" key="3">
    <citation type="submission" date="2018-04" db="EMBL/GenBank/DDBJ databases">
        <title>Genomic Encyclopedia of Type Strains, Phase IV (KMG-IV): sequencing the most valuable type-strain genomes for metagenomic binning, comparative biology and taxonomic classification.</title>
        <authorList>
            <person name="Goeker M."/>
        </authorList>
    </citation>
    <scope>NUCLEOTIDE SEQUENCE [LARGE SCALE GENOMIC DNA]</scope>
    <source>
        <strain evidence="8 10">DSM 26588</strain>
    </source>
</reference>
<dbReference type="eggNOG" id="COG1079">
    <property type="taxonomic scope" value="Bacteria"/>
</dbReference>
<dbReference type="PANTHER" id="PTHR43370">
    <property type="entry name" value="SUGAR ABC TRANSPORTER INTEGRAL MEMBRANE PROTEIN-RELATED"/>
    <property type="match status" value="1"/>
</dbReference>
<dbReference type="CDD" id="cd06580">
    <property type="entry name" value="TM_PBP1_transp_TpRbsC_like"/>
    <property type="match status" value="1"/>
</dbReference>
<keyword evidence="5 6" id="KW-0472">Membrane</keyword>
<dbReference type="GO" id="GO:0022857">
    <property type="term" value="F:transmembrane transporter activity"/>
    <property type="evidence" value="ECO:0007669"/>
    <property type="project" value="InterPro"/>
</dbReference>
<dbReference type="GO" id="GO:0005886">
    <property type="term" value="C:plasma membrane"/>
    <property type="evidence" value="ECO:0007669"/>
    <property type="project" value="UniProtKB-SubCell"/>
</dbReference>
<feature type="transmembrane region" description="Helical" evidence="6">
    <location>
        <begin position="76"/>
        <end position="98"/>
    </location>
</feature>
<dbReference type="PATRIC" id="fig|1297617.4.peg.2373"/>
<evidence type="ECO:0000313" key="7">
    <source>
        <dbReference type="EMBL" id="ALP94693.1"/>
    </source>
</evidence>
<evidence type="ECO:0000256" key="6">
    <source>
        <dbReference type="SAM" id="Phobius"/>
    </source>
</evidence>
<feature type="transmembrane region" description="Helical" evidence="6">
    <location>
        <begin position="6"/>
        <end position="25"/>
    </location>
</feature>
<dbReference type="InterPro" id="IPR001851">
    <property type="entry name" value="ABC_transp_permease"/>
</dbReference>
<dbReference type="KEGG" id="ibu:IB211_02302c"/>
<reference evidence="9" key="2">
    <citation type="submission" date="2015-04" db="EMBL/GenBank/DDBJ databases">
        <title>A butyrogenic pathway from the amino acid lysine in a human gut commensal.</title>
        <authorList>
            <person name="de Vos W.M."/>
            <person name="Bui N.T.P."/>
            <person name="Plugge C.M."/>
            <person name="Ritari J."/>
        </authorList>
    </citation>
    <scope>NUCLEOTIDE SEQUENCE [LARGE SCALE GENOMIC DNA]</scope>
    <source>
        <strain evidence="9">AF211</strain>
    </source>
</reference>
<dbReference type="PANTHER" id="PTHR43370:SF1">
    <property type="entry name" value="GUANOSINE ABC TRANSPORTER PERMEASE PROTEIN NUPQ"/>
    <property type="match status" value="1"/>
</dbReference>
<feature type="transmembrane region" description="Helical" evidence="6">
    <location>
        <begin position="110"/>
        <end position="127"/>
    </location>
</feature>
<keyword evidence="9" id="KW-1185">Reference proteome</keyword>
<evidence type="ECO:0000256" key="2">
    <source>
        <dbReference type="ARBA" id="ARBA00022475"/>
    </source>
</evidence>
<sequence>MTFLIQQTLIYAVPLMIVALAGVFAERSGIINLALEGIMIFGAFTGVLFVNLTQKAGIFAAAKAADNWVALQGFELLAMLVAAVLGAVFSLLLSFASVNLRADQTIGGTALNLMAPALVLFLIRILANQNTLQMAEGDAASWFMIKKTTLGFDRTADLGFFGNTFLHKVYLATYVCILLFVVLSIILYKTRFGLRLRSCGENPQAADSLGINVYKMRYAGTTISGALAGMGGFVYALTTANCAATGDVAGFGFLALAVMIFGNWKPLNIAGAALLFGLFKCVAASYASIDINGDGVYLLAQIGVSPHFYRMLPYLITLIVLAFTSKKSRAPKAEGIPYDKGQR</sequence>
<evidence type="ECO:0000256" key="1">
    <source>
        <dbReference type="ARBA" id="ARBA00004651"/>
    </source>
</evidence>
<protein>
    <submittedName>
        <fullName evidence="8">Nucleoside ABC transporter membrane protein</fullName>
    </submittedName>
    <submittedName>
        <fullName evidence="7">Unspecified monosaccharide ABC transport system, permease component 2</fullName>
    </submittedName>
</protein>
<evidence type="ECO:0000313" key="9">
    <source>
        <dbReference type="Proteomes" id="UP000064844"/>
    </source>
</evidence>
<dbReference type="OrthoDB" id="9792579at2"/>
<accession>A0A0S2W5S1</accession>
<evidence type="ECO:0000256" key="4">
    <source>
        <dbReference type="ARBA" id="ARBA00022989"/>
    </source>
</evidence>
<feature type="transmembrane region" description="Helical" evidence="6">
    <location>
        <begin position="269"/>
        <end position="287"/>
    </location>
</feature>
<keyword evidence="2" id="KW-1003">Cell membrane</keyword>
<evidence type="ECO:0000313" key="10">
    <source>
        <dbReference type="Proteomes" id="UP000245778"/>
    </source>
</evidence>
<feature type="transmembrane region" description="Helical" evidence="6">
    <location>
        <begin position="307"/>
        <end position="324"/>
    </location>
</feature>
<keyword evidence="4 6" id="KW-1133">Transmembrane helix</keyword>
<feature type="transmembrane region" description="Helical" evidence="6">
    <location>
        <begin position="218"/>
        <end position="237"/>
    </location>
</feature>
<feature type="transmembrane region" description="Helical" evidence="6">
    <location>
        <begin position="169"/>
        <end position="188"/>
    </location>
</feature>
<evidence type="ECO:0000256" key="3">
    <source>
        <dbReference type="ARBA" id="ARBA00022692"/>
    </source>
</evidence>
<organism evidence="7 9">
    <name type="scientific">Intestinimonas butyriciproducens</name>
    <dbReference type="NCBI Taxonomy" id="1297617"/>
    <lineage>
        <taxon>Bacteria</taxon>
        <taxon>Bacillati</taxon>
        <taxon>Bacillota</taxon>
        <taxon>Clostridia</taxon>
        <taxon>Eubacteriales</taxon>
        <taxon>Intestinimonas</taxon>
    </lineage>
</organism>
<dbReference type="Proteomes" id="UP000064844">
    <property type="component" value="Chromosome"/>
</dbReference>
<gene>
    <name evidence="8" type="ORF">C7373_11226</name>
    <name evidence="7" type="ORF">IB211_02302c</name>
</gene>
<dbReference type="Proteomes" id="UP000245778">
    <property type="component" value="Unassembled WGS sequence"/>
</dbReference>
<dbReference type="AlphaFoldDB" id="A0A0S2W5S1"/>
<name>A0A0S2W5S1_9FIRM</name>
<proteinExistence type="predicted"/>
<feature type="transmembrane region" description="Helical" evidence="6">
    <location>
        <begin position="243"/>
        <end position="262"/>
    </location>
</feature>
<dbReference type="STRING" id="1297617.IB211_02302c"/>
<evidence type="ECO:0000313" key="8">
    <source>
        <dbReference type="EMBL" id="PVY46971.1"/>
    </source>
</evidence>
<evidence type="ECO:0000256" key="5">
    <source>
        <dbReference type="ARBA" id="ARBA00023136"/>
    </source>
</evidence>
<dbReference type="RefSeq" id="WP_033118194.1">
    <property type="nucleotide sequence ID" value="NZ_CALICV010000092.1"/>
</dbReference>
<comment type="subcellular location">
    <subcellularLocation>
        <location evidence="1">Cell membrane</location>
        <topology evidence="1">Multi-pass membrane protein</topology>
    </subcellularLocation>
</comment>